<reference evidence="5" key="1">
    <citation type="submission" date="2022-01" db="EMBL/GenBank/DDBJ databases">
        <authorList>
            <person name="King R."/>
        </authorList>
    </citation>
    <scope>NUCLEOTIDE SEQUENCE</scope>
</reference>
<feature type="chain" id="PRO_5040162955" description="Leucine rich repeat protein" evidence="4">
    <location>
        <begin position="25"/>
        <end position="569"/>
    </location>
</feature>
<dbReference type="SUPFAM" id="SSF52058">
    <property type="entry name" value="L domain-like"/>
    <property type="match status" value="1"/>
</dbReference>
<dbReference type="SMART" id="SM00369">
    <property type="entry name" value="LRR_TYP"/>
    <property type="match status" value="8"/>
</dbReference>
<dbReference type="Proteomes" id="UP001153620">
    <property type="component" value="Chromosome 4"/>
</dbReference>
<evidence type="ECO:0008006" key="7">
    <source>
        <dbReference type="Google" id="ProtNLM"/>
    </source>
</evidence>
<sequence length="569" mass="66381">MHSKFLKFQALIFILINIISIVATQKCKYALNVVGSPGYSCEIVQNSNETHLVGFNNENVTEIFYKLKSNLNFKNVTLPLCKKYKNLEKIKLGSANLKVVDENSFIDCKSLNEVSLWKNQLEKIPENLVNKNKKLISLKLEKNNLTTLPENLLSNQEFLIFLDLSENRIDTFPQKTFTSLTSLQELKLEKNQIRHLSPVWFQNMHELNILYLQFNIIRNLPQGIFTNLKKVEKIYIHHNNIRALHQSSFKNLEKLRILDLEFNEILDLPDFVFTPLKSLQWLWLNNNFITIIRAEAFENVTTMKKLGLVSNSVIAIDEKFPACEDFDLSGNICCQERILRKYNMTDLLSVCYENYRQLHITKAKKPQNDTQVKQDEYFKNQTQISTPDYDSKTQAPLTHYTPTEQPNTNDPQTKAPQIDYTQTQKSGIHDPQTKAPQIDYTHSQKSGIYNPQAQGRQTQEQTETIDLQTVNPHINNPESQYSQSAHQQPKHQDNQIYYPVEQTSQAIDPYAPDPEYFHRRTGFKHENKNRVVQYRNRVVQDGQGQYQQVQRMQTTYHQNQLKDNPVKPV</sequence>
<dbReference type="InterPro" id="IPR003591">
    <property type="entry name" value="Leu-rich_rpt_typical-subtyp"/>
</dbReference>
<evidence type="ECO:0000313" key="5">
    <source>
        <dbReference type="EMBL" id="CAH1735850.1"/>
    </source>
</evidence>
<dbReference type="InterPro" id="IPR032675">
    <property type="entry name" value="LRR_dom_sf"/>
</dbReference>
<feature type="region of interest" description="Disordered" evidence="3">
    <location>
        <begin position="381"/>
        <end position="415"/>
    </location>
</feature>
<reference evidence="5" key="2">
    <citation type="submission" date="2022-10" db="EMBL/GenBank/DDBJ databases">
        <authorList>
            <consortium name="ENA_rothamsted_submissions"/>
            <consortium name="culmorum"/>
            <person name="King R."/>
        </authorList>
    </citation>
    <scope>NUCLEOTIDE SEQUENCE</scope>
</reference>
<dbReference type="EMBL" id="OU895880">
    <property type="protein sequence ID" value="CAH1735850.1"/>
    <property type="molecule type" value="Genomic_DNA"/>
</dbReference>
<dbReference type="Pfam" id="PF13855">
    <property type="entry name" value="LRR_8"/>
    <property type="match status" value="2"/>
</dbReference>
<proteinExistence type="predicted"/>
<keyword evidence="2" id="KW-0677">Repeat</keyword>
<evidence type="ECO:0000256" key="3">
    <source>
        <dbReference type="SAM" id="MobiDB-lite"/>
    </source>
</evidence>
<dbReference type="Gene3D" id="3.80.10.10">
    <property type="entry name" value="Ribonuclease Inhibitor"/>
    <property type="match status" value="2"/>
</dbReference>
<evidence type="ECO:0000256" key="2">
    <source>
        <dbReference type="ARBA" id="ARBA00022737"/>
    </source>
</evidence>
<dbReference type="PANTHER" id="PTHR24366:SF158">
    <property type="entry name" value="PLATELET GLYCOPROTEIN IB ALPHA CHAIN-LIKE-RELATED"/>
    <property type="match status" value="1"/>
</dbReference>
<dbReference type="SMART" id="SM00364">
    <property type="entry name" value="LRR_BAC"/>
    <property type="match status" value="4"/>
</dbReference>
<dbReference type="AlphaFoldDB" id="A0A9P0JB23"/>
<dbReference type="SMART" id="SM00365">
    <property type="entry name" value="LRR_SD22"/>
    <property type="match status" value="4"/>
</dbReference>
<keyword evidence="6" id="KW-1185">Reference proteome</keyword>
<evidence type="ECO:0000256" key="1">
    <source>
        <dbReference type="ARBA" id="ARBA00022614"/>
    </source>
</evidence>
<feature type="region of interest" description="Disordered" evidence="3">
    <location>
        <begin position="471"/>
        <end position="492"/>
    </location>
</feature>
<feature type="compositionally biased region" description="Polar residues" evidence="3">
    <location>
        <begin position="471"/>
        <end position="487"/>
    </location>
</feature>
<gene>
    <name evidence="5" type="ORF">CHIRRI_LOCUS15105</name>
</gene>
<protein>
    <recommendedName>
        <fullName evidence="7">Leucine rich repeat protein</fullName>
    </recommendedName>
</protein>
<evidence type="ECO:0000313" key="6">
    <source>
        <dbReference type="Proteomes" id="UP001153620"/>
    </source>
</evidence>
<dbReference type="InterPro" id="IPR001611">
    <property type="entry name" value="Leu-rich_rpt"/>
</dbReference>
<name>A0A9P0JB23_9DIPT</name>
<keyword evidence="1" id="KW-0433">Leucine-rich repeat</keyword>
<accession>A0A9P0JB23</accession>
<dbReference type="PANTHER" id="PTHR24366">
    <property type="entry name" value="IG(IMMUNOGLOBULIN) AND LRR(LEUCINE RICH REPEAT) DOMAINS"/>
    <property type="match status" value="1"/>
</dbReference>
<organism evidence="5 6">
    <name type="scientific">Chironomus riparius</name>
    <dbReference type="NCBI Taxonomy" id="315576"/>
    <lineage>
        <taxon>Eukaryota</taxon>
        <taxon>Metazoa</taxon>
        <taxon>Ecdysozoa</taxon>
        <taxon>Arthropoda</taxon>
        <taxon>Hexapoda</taxon>
        <taxon>Insecta</taxon>
        <taxon>Pterygota</taxon>
        <taxon>Neoptera</taxon>
        <taxon>Endopterygota</taxon>
        <taxon>Diptera</taxon>
        <taxon>Nematocera</taxon>
        <taxon>Chironomoidea</taxon>
        <taxon>Chironomidae</taxon>
        <taxon>Chironominae</taxon>
        <taxon>Chironomus</taxon>
    </lineage>
</organism>
<feature type="signal peptide" evidence="4">
    <location>
        <begin position="1"/>
        <end position="24"/>
    </location>
</feature>
<keyword evidence="4" id="KW-0732">Signal</keyword>
<evidence type="ECO:0000256" key="4">
    <source>
        <dbReference type="SAM" id="SignalP"/>
    </source>
</evidence>